<name>K8F105_9CHLO</name>
<dbReference type="Proteomes" id="UP000198341">
    <property type="component" value="Chromosome 7"/>
</dbReference>
<evidence type="ECO:0000313" key="1">
    <source>
        <dbReference type="EMBL" id="CCO65978.1"/>
    </source>
</evidence>
<organism evidence="1 2">
    <name type="scientific">Bathycoccus prasinos</name>
    <dbReference type="NCBI Taxonomy" id="41875"/>
    <lineage>
        <taxon>Eukaryota</taxon>
        <taxon>Viridiplantae</taxon>
        <taxon>Chlorophyta</taxon>
        <taxon>Mamiellophyceae</taxon>
        <taxon>Mamiellales</taxon>
        <taxon>Bathycoccaceae</taxon>
        <taxon>Bathycoccus</taxon>
    </lineage>
</organism>
<protein>
    <submittedName>
        <fullName evidence="1">Uncharacterized protein</fullName>
    </submittedName>
</protein>
<gene>
    <name evidence="1" type="ORF">Bathy07g00630</name>
</gene>
<dbReference type="EMBL" id="FO082272">
    <property type="protein sequence ID" value="CCO65978.1"/>
    <property type="molecule type" value="Genomic_DNA"/>
</dbReference>
<evidence type="ECO:0000313" key="2">
    <source>
        <dbReference type="Proteomes" id="UP000198341"/>
    </source>
</evidence>
<dbReference type="GeneID" id="19014553"/>
<dbReference type="AlphaFoldDB" id="K8F105"/>
<keyword evidence="2" id="KW-1185">Reference proteome</keyword>
<dbReference type="KEGG" id="bpg:Bathy07g00630"/>
<sequence length="77" mass="8398">MQGSDGGGQEFEAAKAAILAVVKNANVVPNRVDKYPITVTIEEEQLGMIYSGRQQGFFGKNGRPAMREVEEALRSKL</sequence>
<proteinExistence type="predicted"/>
<dbReference type="OrthoDB" id="495262at2759"/>
<accession>K8F105</accession>
<dbReference type="RefSeq" id="XP_007511890.1">
    <property type="nucleotide sequence ID" value="XM_007511828.1"/>
</dbReference>
<reference evidence="1 2" key="1">
    <citation type="submission" date="2011-10" db="EMBL/GenBank/DDBJ databases">
        <authorList>
            <person name="Genoscope - CEA"/>
        </authorList>
    </citation>
    <scope>NUCLEOTIDE SEQUENCE [LARGE SCALE GENOMIC DNA]</scope>
    <source>
        <strain evidence="1 2">RCC 1105</strain>
    </source>
</reference>